<dbReference type="FunFam" id="1.10.220.10:FF:000010">
    <property type="entry name" value="Annexin"/>
    <property type="match status" value="1"/>
</dbReference>
<dbReference type="GO" id="GO:0005886">
    <property type="term" value="C:plasma membrane"/>
    <property type="evidence" value="ECO:0007669"/>
    <property type="project" value="TreeGrafter"/>
</dbReference>
<accession>A0AAD7YQC6</accession>
<dbReference type="FunFam" id="1.10.220.10:FF:000002">
    <property type="entry name" value="Annexin"/>
    <property type="match status" value="1"/>
</dbReference>
<evidence type="ECO:0000256" key="5">
    <source>
        <dbReference type="ARBA" id="ARBA00023302"/>
    </source>
</evidence>
<dbReference type="PANTHER" id="PTHR10502:SF102">
    <property type="entry name" value="ANNEXIN B11"/>
    <property type="match status" value="1"/>
</dbReference>
<dbReference type="Gene3D" id="1.10.220.10">
    <property type="entry name" value="Annexin"/>
    <property type="match status" value="4"/>
</dbReference>
<dbReference type="EMBL" id="JARGEI010000012">
    <property type="protein sequence ID" value="KAJ8722884.1"/>
    <property type="molecule type" value="Genomic_DNA"/>
</dbReference>
<comment type="similarity">
    <text evidence="1 6">Belongs to the annexin family.</text>
</comment>
<dbReference type="GO" id="GO:0005544">
    <property type="term" value="F:calcium-dependent phospholipid binding"/>
    <property type="evidence" value="ECO:0007669"/>
    <property type="project" value="UniProtKB-KW"/>
</dbReference>
<evidence type="ECO:0000256" key="6">
    <source>
        <dbReference type="RuleBase" id="RU003540"/>
    </source>
</evidence>
<reference evidence="8" key="1">
    <citation type="submission" date="2023-03" db="EMBL/GenBank/DDBJ databases">
        <title>Chromosome-level genomes of two armyworms, Mythimna separata and Mythimna loreyi, provide insights into the biosynthesis and reception of sex pheromones.</title>
        <authorList>
            <person name="Zhao H."/>
        </authorList>
    </citation>
    <scope>NUCLEOTIDE SEQUENCE</scope>
    <source>
        <strain evidence="8">BeijingLab</strain>
        <tissue evidence="8">Pupa</tissue>
    </source>
</reference>
<keyword evidence="5 6" id="KW-0111">Calcium/phospholipid-binding</keyword>
<feature type="compositionally biased region" description="Polar residues" evidence="7">
    <location>
        <begin position="53"/>
        <end position="78"/>
    </location>
</feature>
<dbReference type="PRINTS" id="PR00196">
    <property type="entry name" value="ANNEXIN"/>
</dbReference>
<evidence type="ECO:0000313" key="8">
    <source>
        <dbReference type="EMBL" id="KAJ8722884.1"/>
    </source>
</evidence>
<proteinExistence type="inferred from homology"/>
<dbReference type="Pfam" id="PF00191">
    <property type="entry name" value="Annexin"/>
    <property type="match status" value="4"/>
</dbReference>
<dbReference type="PANTHER" id="PTHR10502">
    <property type="entry name" value="ANNEXIN"/>
    <property type="match status" value="1"/>
</dbReference>
<evidence type="ECO:0000256" key="1">
    <source>
        <dbReference type="ARBA" id="ARBA00007831"/>
    </source>
</evidence>
<sequence length="519" mass="57171">MNPWQQGQPQQYYHNVGYNNAAPQSFGNPMPMPGFPTAGYPAAPPAGGPGYPQVSQAYPQQSPGYPTPQPNQSYPPSNTAQGGYPQPGQGGYPQQAQTGYPPQAQTGYRPQGQTGYPPQGQTSYPQQGQTGYPPAQPGYPQPGYPQPAQGGYPGQGAPPQSGYPQPSPGYPQTNQHQPHQQQHQSHAYSQQTSPVSSSVPVREKTKPTVVPANPFDPREDAAVLRKAMKGFGTDEKAIIHVLSRRTNEQRMRIAYEFKTLYGKDLVADLKSETTGKFEDILVALMTPLPQFYCKELHDAISGIGTDEDVLIEVMCTMSNHEINVIKQTYTAMYGNLLEDDLRGDTSGNFKRLMTSLSMGNRSEDFHVDQNKAREDARSLLQAGELRLGTDESVFNAVLCSRSFPQLKAIFQEYQNLTGHDIDDAIKAEFSGDLEKALRAIVKSVRNKPLFFAERLHKSMKGLGTNDRQLIRLMVTRSEIDLGDISDAFQAKYGESLQSWIEGDCSGHYKKCLLGLLGLY</sequence>
<feature type="compositionally biased region" description="Low complexity" evidence="7">
    <location>
        <begin position="146"/>
        <end position="200"/>
    </location>
</feature>
<dbReference type="FunFam" id="1.10.220.10:FF:000004">
    <property type="entry name" value="Annexin"/>
    <property type="match status" value="1"/>
</dbReference>
<dbReference type="GO" id="GO:0005509">
    <property type="term" value="F:calcium ion binding"/>
    <property type="evidence" value="ECO:0007669"/>
    <property type="project" value="InterPro"/>
</dbReference>
<evidence type="ECO:0000256" key="4">
    <source>
        <dbReference type="ARBA" id="ARBA00023216"/>
    </source>
</evidence>
<name>A0AAD7YQC6_MYTSE</name>
<dbReference type="GO" id="GO:0005737">
    <property type="term" value="C:cytoplasm"/>
    <property type="evidence" value="ECO:0007669"/>
    <property type="project" value="TreeGrafter"/>
</dbReference>
<dbReference type="InterPro" id="IPR037104">
    <property type="entry name" value="Annexin_sf"/>
</dbReference>
<dbReference type="SMART" id="SM00335">
    <property type="entry name" value="ANX"/>
    <property type="match status" value="4"/>
</dbReference>
<evidence type="ECO:0000313" key="9">
    <source>
        <dbReference type="Proteomes" id="UP001231518"/>
    </source>
</evidence>
<dbReference type="SUPFAM" id="SSF47874">
    <property type="entry name" value="Annexin"/>
    <property type="match status" value="1"/>
</dbReference>
<dbReference type="InterPro" id="IPR018502">
    <property type="entry name" value="Annexin_repeat"/>
</dbReference>
<dbReference type="PROSITE" id="PS51897">
    <property type="entry name" value="ANNEXIN_2"/>
    <property type="match status" value="4"/>
</dbReference>
<dbReference type="AlphaFoldDB" id="A0AAD7YQC6"/>
<dbReference type="GO" id="GO:0012506">
    <property type="term" value="C:vesicle membrane"/>
    <property type="evidence" value="ECO:0007669"/>
    <property type="project" value="TreeGrafter"/>
</dbReference>
<dbReference type="InterPro" id="IPR018252">
    <property type="entry name" value="Annexin_repeat_CS"/>
</dbReference>
<evidence type="ECO:0000256" key="2">
    <source>
        <dbReference type="ARBA" id="ARBA00022737"/>
    </source>
</evidence>
<feature type="compositionally biased region" description="Pro residues" evidence="7">
    <location>
        <begin position="134"/>
        <end position="145"/>
    </location>
</feature>
<keyword evidence="2 6" id="KW-0677">Repeat</keyword>
<evidence type="ECO:0000256" key="7">
    <source>
        <dbReference type="SAM" id="MobiDB-lite"/>
    </source>
</evidence>
<dbReference type="InterPro" id="IPR001464">
    <property type="entry name" value="Annexin"/>
</dbReference>
<dbReference type="GO" id="GO:0005634">
    <property type="term" value="C:nucleus"/>
    <property type="evidence" value="ECO:0007669"/>
    <property type="project" value="TreeGrafter"/>
</dbReference>
<gene>
    <name evidence="8" type="ORF">PYW07_004064</name>
</gene>
<evidence type="ECO:0000256" key="3">
    <source>
        <dbReference type="ARBA" id="ARBA00022837"/>
    </source>
</evidence>
<protein>
    <recommendedName>
        <fullName evidence="6">Annexin</fullName>
    </recommendedName>
</protein>
<feature type="compositionally biased region" description="Low complexity" evidence="7">
    <location>
        <begin position="79"/>
        <end position="133"/>
    </location>
</feature>
<comment type="caution">
    <text evidence="8">The sequence shown here is derived from an EMBL/GenBank/DDBJ whole genome shotgun (WGS) entry which is preliminary data.</text>
</comment>
<keyword evidence="9" id="KW-1185">Reference proteome</keyword>
<keyword evidence="3 6" id="KW-0106">Calcium</keyword>
<comment type="domain">
    <text evidence="6">A pair of annexin repeats may form one binding site for calcium and phospholipid.</text>
</comment>
<organism evidence="8 9">
    <name type="scientific">Mythimna separata</name>
    <name type="common">Oriental armyworm</name>
    <name type="synonym">Pseudaletia separata</name>
    <dbReference type="NCBI Taxonomy" id="271217"/>
    <lineage>
        <taxon>Eukaryota</taxon>
        <taxon>Metazoa</taxon>
        <taxon>Ecdysozoa</taxon>
        <taxon>Arthropoda</taxon>
        <taxon>Hexapoda</taxon>
        <taxon>Insecta</taxon>
        <taxon>Pterygota</taxon>
        <taxon>Neoptera</taxon>
        <taxon>Endopterygota</taxon>
        <taxon>Lepidoptera</taxon>
        <taxon>Glossata</taxon>
        <taxon>Ditrysia</taxon>
        <taxon>Noctuoidea</taxon>
        <taxon>Noctuidae</taxon>
        <taxon>Noctuinae</taxon>
        <taxon>Hadenini</taxon>
        <taxon>Mythimna</taxon>
    </lineage>
</organism>
<dbReference type="GO" id="GO:0001786">
    <property type="term" value="F:phosphatidylserine binding"/>
    <property type="evidence" value="ECO:0007669"/>
    <property type="project" value="TreeGrafter"/>
</dbReference>
<keyword evidence="4 6" id="KW-0041">Annexin</keyword>
<dbReference type="FunFam" id="1.10.220.10:FF:000001">
    <property type="entry name" value="Annexin"/>
    <property type="match status" value="1"/>
</dbReference>
<feature type="region of interest" description="Disordered" evidence="7">
    <location>
        <begin position="1"/>
        <end position="216"/>
    </location>
</feature>
<dbReference type="Proteomes" id="UP001231518">
    <property type="component" value="Chromosome 15"/>
</dbReference>
<feature type="compositionally biased region" description="Polar residues" evidence="7">
    <location>
        <begin position="1"/>
        <end position="27"/>
    </location>
</feature>
<dbReference type="PROSITE" id="PS00223">
    <property type="entry name" value="ANNEXIN_1"/>
    <property type="match status" value="2"/>
</dbReference>